<feature type="region of interest" description="Disordered" evidence="1">
    <location>
        <begin position="1"/>
        <end position="74"/>
    </location>
</feature>
<protein>
    <submittedName>
        <fullName evidence="2">Uncharacterized protein</fullName>
    </submittedName>
</protein>
<evidence type="ECO:0000256" key="1">
    <source>
        <dbReference type="SAM" id="MobiDB-lite"/>
    </source>
</evidence>
<dbReference type="Proteomes" id="UP000226431">
    <property type="component" value="Unassembled WGS sequence"/>
</dbReference>
<dbReference type="Pfam" id="PF17242">
    <property type="entry name" value="DUF5315"/>
    <property type="match status" value="1"/>
</dbReference>
<evidence type="ECO:0000313" key="3">
    <source>
        <dbReference type="Proteomes" id="UP000226431"/>
    </source>
</evidence>
<sequence>MGSTSKWIDNSNSKTTEVSEASAFTDSKSTSKHRSPVSASISHSTSEGSHSVLPRTLASDSRKTSFSRQGRALPTVHRKIANQLNLSTSSGRQQFDESLQTRDRVHISDRTDALWAEMQATLEEVEMSASGDTRVFGAEHVKELINLRSSQIALAQAWARSEADDAIESAIQENSESGIDEYIRNHRIVRPDGQRPDVGDAADVAKRFVEIARNKSEPGIKGAEGLALQLEEETELDILLAGRRRQANDDYFQRVNKGVIDVVSKLDDVATAMRSVEQESKDIWNEASNKKTY</sequence>
<feature type="compositionally biased region" description="Low complexity" evidence="1">
    <location>
        <begin position="38"/>
        <end position="51"/>
    </location>
</feature>
<accession>A0A2C5YL96</accession>
<name>A0A2C5YL96_9HYPO</name>
<reference evidence="2 3" key="1">
    <citation type="submission" date="2017-06" db="EMBL/GenBank/DDBJ databases">
        <title>Ant-infecting Ophiocordyceps genomes reveal a high diversity of potential behavioral manipulation genes and a possible major role for enterotoxins.</title>
        <authorList>
            <person name="De Bekker C."/>
            <person name="Evans H.C."/>
            <person name="Brachmann A."/>
            <person name="Hughes D.P."/>
        </authorList>
    </citation>
    <scope>NUCLEOTIDE SEQUENCE [LARGE SCALE GENOMIC DNA]</scope>
    <source>
        <strain evidence="2 3">Map16</strain>
    </source>
</reference>
<dbReference type="OrthoDB" id="4158841at2759"/>
<feature type="compositionally biased region" description="Polar residues" evidence="1">
    <location>
        <begin position="1"/>
        <end position="28"/>
    </location>
</feature>
<comment type="caution">
    <text evidence="2">The sequence shown here is derived from an EMBL/GenBank/DDBJ whole genome shotgun (WGS) entry which is preliminary data.</text>
</comment>
<evidence type="ECO:0000313" key="2">
    <source>
        <dbReference type="EMBL" id="PHH67701.1"/>
    </source>
</evidence>
<keyword evidence="3" id="KW-1185">Reference proteome</keyword>
<dbReference type="EMBL" id="NJES01001187">
    <property type="protein sequence ID" value="PHH67701.1"/>
    <property type="molecule type" value="Genomic_DNA"/>
</dbReference>
<organism evidence="2 3">
    <name type="scientific">Ophiocordyceps camponoti-rufipedis</name>
    <dbReference type="NCBI Taxonomy" id="2004952"/>
    <lineage>
        <taxon>Eukaryota</taxon>
        <taxon>Fungi</taxon>
        <taxon>Dikarya</taxon>
        <taxon>Ascomycota</taxon>
        <taxon>Pezizomycotina</taxon>
        <taxon>Sordariomycetes</taxon>
        <taxon>Hypocreomycetidae</taxon>
        <taxon>Hypocreales</taxon>
        <taxon>Ophiocordycipitaceae</taxon>
        <taxon>Ophiocordyceps</taxon>
    </lineage>
</organism>
<dbReference type="AlphaFoldDB" id="A0A2C5YL96"/>
<gene>
    <name evidence="2" type="ORF">CDD80_592</name>
</gene>
<proteinExistence type="predicted"/>
<dbReference type="STRING" id="2004952.A0A2C5YL96"/>